<sequence>MHGPSAYLNCFRDQTYIINGVYYPRNWCVENSDPECIYGVFHYCMEVEGYNQPNWYWRNPESEEWILVTRFACFPTKDLENKEK</sequence>
<dbReference type="Proteomes" id="UP000095281">
    <property type="component" value="Unplaced"/>
</dbReference>
<name>A0A1I8BU87_MELHA</name>
<reference evidence="2" key="1">
    <citation type="submission" date="2016-11" db="UniProtKB">
        <authorList>
            <consortium name="WormBaseParasite"/>
        </authorList>
    </citation>
    <scope>IDENTIFICATION</scope>
</reference>
<dbReference type="AlphaFoldDB" id="A0A1I8BU87"/>
<accession>A0A1I8BU87</accession>
<organism evidence="1 2">
    <name type="scientific">Meloidogyne hapla</name>
    <name type="common">Root-knot nematode worm</name>
    <dbReference type="NCBI Taxonomy" id="6305"/>
    <lineage>
        <taxon>Eukaryota</taxon>
        <taxon>Metazoa</taxon>
        <taxon>Ecdysozoa</taxon>
        <taxon>Nematoda</taxon>
        <taxon>Chromadorea</taxon>
        <taxon>Rhabditida</taxon>
        <taxon>Tylenchina</taxon>
        <taxon>Tylenchomorpha</taxon>
        <taxon>Tylenchoidea</taxon>
        <taxon>Meloidogynidae</taxon>
        <taxon>Meloidogyninae</taxon>
        <taxon>Meloidogyne</taxon>
    </lineage>
</organism>
<protein>
    <submittedName>
        <fullName evidence="2">Uncharacterized protein</fullName>
    </submittedName>
</protein>
<evidence type="ECO:0000313" key="1">
    <source>
        <dbReference type="Proteomes" id="UP000095281"/>
    </source>
</evidence>
<keyword evidence="1" id="KW-1185">Reference proteome</keyword>
<evidence type="ECO:0000313" key="2">
    <source>
        <dbReference type="WBParaSite" id="MhA1_Contig599.frz3.gene22"/>
    </source>
</evidence>
<dbReference type="WBParaSite" id="MhA1_Contig599.frz3.gene22">
    <property type="protein sequence ID" value="MhA1_Contig599.frz3.gene22"/>
    <property type="gene ID" value="MhA1_Contig599.frz3.gene22"/>
</dbReference>
<proteinExistence type="predicted"/>